<feature type="domain" description="Alpha/beta hydrolase fold-3" evidence="2">
    <location>
        <begin position="74"/>
        <end position="287"/>
    </location>
</feature>
<evidence type="ECO:0000313" key="4">
    <source>
        <dbReference type="Proteomes" id="UP000243459"/>
    </source>
</evidence>
<dbReference type="PANTHER" id="PTHR23024">
    <property type="entry name" value="ARYLACETAMIDE DEACETYLASE"/>
    <property type="match status" value="1"/>
</dbReference>
<dbReference type="PROSITE" id="PS01174">
    <property type="entry name" value="LIPASE_GDXG_SER"/>
    <property type="match status" value="1"/>
</dbReference>
<dbReference type="GO" id="GO:0016787">
    <property type="term" value="F:hydrolase activity"/>
    <property type="evidence" value="ECO:0007669"/>
    <property type="project" value="InterPro"/>
</dbReference>
<protein>
    <recommendedName>
        <fullName evidence="2">Alpha/beta hydrolase fold-3 domain-containing protein</fullName>
    </recommendedName>
</protein>
<dbReference type="InterPro" id="IPR050466">
    <property type="entry name" value="Carboxylest/Gibb_receptor"/>
</dbReference>
<dbReference type="AlphaFoldDB" id="A0A5P1FBM5"/>
<sequence length="310" mass="34264">MASTDEIEFDSRFIRIYKSGLIQRLIPSDFVQPSIDPETRVSSKDMTINPQTSLSARIYLPNLAHSPSSRLPLIIYYHGGAFCLGSAFSSFTHNYLNPLVAQLNIVLVSVSYRLAPEHPIPAAYDDSWEALKWAAAHVNGEGPDDWLSAHADFDRLFLAGDSAGGNIAHNVAMRAGTERVGDGVEIEGSVMIHPYFLEGKKSNSTEDMEKMWRMTCPSTTGLDDHRINPMAQMAPTLMGLGCRRVLVCLGEDFLREGGRSYCERLMESGWEGEGEVFETKGEGHAFHVFDVGSEKAIAQTRKISDFINGI</sequence>
<feature type="active site" evidence="1">
    <location>
        <position position="162"/>
    </location>
</feature>
<dbReference type="EMBL" id="CM007383">
    <property type="protein sequence ID" value="ONK74229.1"/>
    <property type="molecule type" value="Genomic_DNA"/>
</dbReference>
<proteinExistence type="predicted"/>
<name>A0A5P1FBM5_ASPOF</name>
<dbReference type="Gramene" id="ONK74229">
    <property type="protein sequence ID" value="ONK74229"/>
    <property type="gene ID" value="A4U43_C03F4120"/>
</dbReference>
<dbReference type="SUPFAM" id="SSF53474">
    <property type="entry name" value="alpha/beta-Hydrolases"/>
    <property type="match status" value="1"/>
</dbReference>
<accession>A0A5P1FBM5</accession>
<dbReference type="InterPro" id="IPR033140">
    <property type="entry name" value="Lipase_GDXG_put_SER_AS"/>
</dbReference>
<evidence type="ECO:0000256" key="1">
    <source>
        <dbReference type="PROSITE-ProRule" id="PRU10038"/>
    </source>
</evidence>
<evidence type="ECO:0000313" key="3">
    <source>
        <dbReference type="EMBL" id="ONK74229.1"/>
    </source>
</evidence>
<reference evidence="4" key="1">
    <citation type="journal article" date="2017" name="Nat. Commun.">
        <title>The asparagus genome sheds light on the origin and evolution of a young Y chromosome.</title>
        <authorList>
            <person name="Harkess A."/>
            <person name="Zhou J."/>
            <person name="Xu C."/>
            <person name="Bowers J.E."/>
            <person name="Van der Hulst R."/>
            <person name="Ayyampalayam S."/>
            <person name="Mercati F."/>
            <person name="Riccardi P."/>
            <person name="McKain M.R."/>
            <person name="Kakrana A."/>
            <person name="Tang H."/>
            <person name="Ray J."/>
            <person name="Groenendijk J."/>
            <person name="Arikit S."/>
            <person name="Mathioni S.M."/>
            <person name="Nakano M."/>
            <person name="Shan H."/>
            <person name="Telgmann-Rauber A."/>
            <person name="Kanno A."/>
            <person name="Yue Z."/>
            <person name="Chen H."/>
            <person name="Li W."/>
            <person name="Chen Y."/>
            <person name="Xu X."/>
            <person name="Zhang Y."/>
            <person name="Luo S."/>
            <person name="Chen H."/>
            <person name="Gao J."/>
            <person name="Mao Z."/>
            <person name="Pires J.C."/>
            <person name="Luo M."/>
            <person name="Kudrna D."/>
            <person name="Wing R.A."/>
            <person name="Meyers B.C."/>
            <person name="Yi K."/>
            <person name="Kong H."/>
            <person name="Lavrijsen P."/>
            <person name="Sunseri F."/>
            <person name="Falavigna A."/>
            <person name="Ye Y."/>
            <person name="Leebens-Mack J.H."/>
            <person name="Chen G."/>
        </authorList>
    </citation>
    <scope>NUCLEOTIDE SEQUENCE [LARGE SCALE GENOMIC DNA]</scope>
    <source>
        <strain evidence="4">cv. DH0086</strain>
    </source>
</reference>
<dbReference type="InterPro" id="IPR029058">
    <property type="entry name" value="AB_hydrolase_fold"/>
</dbReference>
<dbReference type="PANTHER" id="PTHR23024:SF660">
    <property type="entry name" value="OS08G0475400 PROTEIN"/>
    <property type="match status" value="1"/>
</dbReference>
<dbReference type="InterPro" id="IPR013094">
    <property type="entry name" value="AB_hydrolase_3"/>
</dbReference>
<dbReference type="Pfam" id="PF07859">
    <property type="entry name" value="Abhydrolase_3"/>
    <property type="match status" value="1"/>
</dbReference>
<dbReference type="Gene3D" id="3.40.50.1820">
    <property type="entry name" value="alpha/beta hydrolase"/>
    <property type="match status" value="1"/>
</dbReference>
<dbReference type="Proteomes" id="UP000243459">
    <property type="component" value="Chromosome 3"/>
</dbReference>
<keyword evidence="4" id="KW-1185">Reference proteome</keyword>
<evidence type="ECO:0000259" key="2">
    <source>
        <dbReference type="Pfam" id="PF07859"/>
    </source>
</evidence>
<dbReference type="OMA" id="ASAWRIM"/>
<gene>
    <name evidence="3" type="ORF">A4U43_C03F4120</name>
</gene>
<organism evidence="3 4">
    <name type="scientific">Asparagus officinalis</name>
    <name type="common">Garden asparagus</name>
    <dbReference type="NCBI Taxonomy" id="4686"/>
    <lineage>
        <taxon>Eukaryota</taxon>
        <taxon>Viridiplantae</taxon>
        <taxon>Streptophyta</taxon>
        <taxon>Embryophyta</taxon>
        <taxon>Tracheophyta</taxon>
        <taxon>Spermatophyta</taxon>
        <taxon>Magnoliopsida</taxon>
        <taxon>Liliopsida</taxon>
        <taxon>Asparagales</taxon>
        <taxon>Asparagaceae</taxon>
        <taxon>Asparagoideae</taxon>
        <taxon>Asparagus</taxon>
    </lineage>
</organism>